<evidence type="ECO:0000256" key="1">
    <source>
        <dbReference type="ARBA" id="ARBA00022714"/>
    </source>
</evidence>
<dbReference type="InterPro" id="IPR012675">
    <property type="entry name" value="Beta-grasp_dom_sf"/>
</dbReference>
<keyword evidence="1" id="KW-0001">2Fe-2S</keyword>
<proteinExistence type="predicted"/>
<protein>
    <submittedName>
        <fullName evidence="5">Isoquinoline 1-oxidoreductase, alpha subunit</fullName>
    </submittedName>
</protein>
<dbReference type="PANTHER" id="PTHR44379:SF2">
    <property type="entry name" value="BLR6218 PROTEIN"/>
    <property type="match status" value="1"/>
</dbReference>
<evidence type="ECO:0000313" key="6">
    <source>
        <dbReference type="Proteomes" id="UP000182814"/>
    </source>
</evidence>
<dbReference type="AlphaFoldDB" id="A0A1H1Z7U0"/>
<dbReference type="EMBL" id="LT629746">
    <property type="protein sequence ID" value="SDT29693.1"/>
    <property type="molecule type" value="Genomic_DNA"/>
</dbReference>
<gene>
    <name evidence="5" type="ORF">SAMN04490191_3828</name>
</gene>
<evidence type="ECO:0000256" key="4">
    <source>
        <dbReference type="ARBA" id="ARBA00023014"/>
    </source>
</evidence>
<dbReference type="GO" id="GO:0051537">
    <property type="term" value="F:2 iron, 2 sulfur cluster binding"/>
    <property type="evidence" value="ECO:0007669"/>
    <property type="project" value="UniProtKB-KW"/>
</dbReference>
<dbReference type="SUPFAM" id="SSF54292">
    <property type="entry name" value="2Fe-2S ferredoxin-like"/>
    <property type="match status" value="1"/>
</dbReference>
<reference evidence="6" key="1">
    <citation type="submission" date="2016-10" db="EMBL/GenBank/DDBJ databases">
        <authorList>
            <person name="Varghese N."/>
            <person name="Submissions S."/>
        </authorList>
    </citation>
    <scope>NUCLEOTIDE SEQUENCE [LARGE SCALE GENOMIC DNA]</scope>
    <source>
        <strain evidence="6">BS3782</strain>
    </source>
</reference>
<keyword evidence="2" id="KW-0479">Metal-binding</keyword>
<keyword evidence="4" id="KW-0411">Iron-sulfur</keyword>
<dbReference type="InterPro" id="IPR051452">
    <property type="entry name" value="Diverse_Oxidoreductases"/>
</dbReference>
<dbReference type="PANTHER" id="PTHR44379">
    <property type="entry name" value="OXIDOREDUCTASE WITH IRON-SULFUR SUBUNIT"/>
    <property type="match status" value="1"/>
</dbReference>
<evidence type="ECO:0000256" key="2">
    <source>
        <dbReference type="ARBA" id="ARBA00022723"/>
    </source>
</evidence>
<evidence type="ECO:0000313" key="5">
    <source>
        <dbReference type="EMBL" id="SDT29693.1"/>
    </source>
</evidence>
<dbReference type="GO" id="GO:0046872">
    <property type="term" value="F:metal ion binding"/>
    <property type="evidence" value="ECO:0007669"/>
    <property type="project" value="UniProtKB-KW"/>
</dbReference>
<dbReference type="Gene3D" id="3.10.20.30">
    <property type="match status" value="1"/>
</dbReference>
<dbReference type="SUPFAM" id="SSF47741">
    <property type="entry name" value="CO dehydrogenase ISP C-domain like"/>
    <property type="match status" value="1"/>
</dbReference>
<dbReference type="Proteomes" id="UP000182814">
    <property type="component" value="Chromosome I"/>
</dbReference>
<accession>A0A1H1Z7U0</accession>
<dbReference type="InterPro" id="IPR036884">
    <property type="entry name" value="2Fe-2S-bd_dom_sf"/>
</dbReference>
<keyword evidence="3" id="KW-0408">Iron</keyword>
<name>A0A1H1Z7U0_9PSED</name>
<evidence type="ECO:0000256" key="3">
    <source>
        <dbReference type="ARBA" id="ARBA00023004"/>
    </source>
</evidence>
<sequence>MAGELWSFRLTIRPIRSKLRATQPLPWVIRDEIGMTGTKYTCKGDYGCGLAQCVACSVLIDGVVARSCVILIAGIYGRKITTIEAIDQDDVGQRVVASWVKHQVAQCGYGQFGKVIAARNRSGNALTPRSG</sequence>
<dbReference type="InterPro" id="IPR036010">
    <property type="entry name" value="2Fe-2S_ferredoxin-like_sf"/>
</dbReference>
<keyword evidence="6" id="KW-1185">Reference proteome</keyword>
<organism evidence="5 6">
    <name type="scientific">Pseudomonas lini</name>
    <dbReference type="NCBI Taxonomy" id="163011"/>
    <lineage>
        <taxon>Bacteria</taxon>
        <taxon>Pseudomonadati</taxon>
        <taxon>Pseudomonadota</taxon>
        <taxon>Gammaproteobacteria</taxon>
        <taxon>Pseudomonadales</taxon>
        <taxon>Pseudomonadaceae</taxon>
        <taxon>Pseudomonas</taxon>
    </lineage>
</organism>